<dbReference type="EMBL" id="LAZR01027567">
    <property type="protein sequence ID" value="KKL65340.1"/>
    <property type="molecule type" value="Genomic_DNA"/>
</dbReference>
<gene>
    <name evidence="2" type="ORF">LCGC14_2155960</name>
</gene>
<keyword evidence="1" id="KW-0812">Transmembrane</keyword>
<organism evidence="2">
    <name type="scientific">marine sediment metagenome</name>
    <dbReference type="NCBI Taxonomy" id="412755"/>
    <lineage>
        <taxon>unclassified sequences</taxon>
        <taxon>metagenomes</taxon>
        <taxon>ecological metagenomes</taxon>
    </lineage>
</organism>
<accession>A0A0F9G795</accession>
<feature type="transmembrane region" description="Helical" evidence="1">
    <location>
        <begin position="6"/>
        <end position="26"/>
    </location>
</feature>
<keyword evidence="1" id="KW-0472">Membrane</keyword>
<evidence type="ECO:0000256" key="1">
    <source>
        <dbReference type="SAM" id="Phobius"/>
    </source>
</evidence>
<sequence>MNDNDFIVTLRIAACVAFLVFLTLAMTGCATKPPELTPEEQK</sequence>
<dbReference type="AlphaFoldDB" id="A0A0F9G795"/>
<keyword evidence="1" id="KW-1133">Transmembrane helix</keyword>
<proteinExistence type="predicted"/>
<comment type="caution">
    <text evidence="2">The sequence shown here is derived from an EMBL/GenBank/DDBJ whole genome shotgun (WGS) entry which is preliminary data.</text>
</comment>
<evidence type="ECO:0000313" key="2">
    <source>
        <dbReference type="EMBL" id="KKL65340.1"/>
    </source>
</evidence>
<name>A0A0F9G795_9ZZZZ</name>
<reference evidence="2" key="1">
    <citation type="journal article" date="2015" name="Nature">
        <title>Complex archaea that bridge the gap between prokaryotes and eukaryotes.</title>
        <authorList>
            <person name="Spang A."/>
            <person name="Saw J.H."/>
            <person name="Jorgensen S.L."/>
            <person name="Zaremba-Niedzwiedzka K."/>
            <person name="Martijn J."/>
            <person name="Lind A.E."/>
            <person name="van Eijk R."/>
            <person name="Schleper C."/>
            <person name="Guy L."/>
            <person name="Ettema T.J."/>
        </authorList>
    </citation>
    <scope>NUCLEOTIDE SEQUENCE</scope>
</reference>
<protein>
    <submittedName>
        <fullName evidence="2">Uncharacterized protein</fullName>
    </submittedName>
</protein>